<organism evidence="2 3">
    <name type="scientific">Treponema bryantii</name>
    <dbReference type="NCBI Taxonomy" id="163"/>
    <lineage>
        <taxon>Bacteria</taxon>
        <taxon>Pseudomonadati</taxon>
        <taxon>Spirochaetota</taxon>
        <taxon>Spirochaetia</taxon>
        <taxon>Spirochaetales</taxon>
        <taxon>Treponemataceae</taxon>
        <taxon>Treponema</taxon>
    </lineage>
</organism>
<dbReference type="Pfam" id="PF05437">
    <property type="entry name" value="AzlD"/>
    <property type="match status" value="1"/>
</dbReference>
<dbReference type="STRING" id="163.SAMN04487775_102388"/>
<protein>
    <submittedName>
        <fullName evidence="2">Branched-chain amino acid transport protein AzlD</fullName>
    </submittedName>
</protein>
<keyword evidence="1" id="KW-0472">Membrane</keyword>
<sequence length="111" mass="12444">MSDFKHSLIIILVMGVVTLATRILPVLIFGRNEKIPKYIMYLGKVVPYTAMGLLIVYCFKDVSVVQAPHAIPELIAMTVVIASYLWKRNAIFSVVIGTVLYMLLVQLVFTV</sequence>
<proteinExistence type="predicted"/>
<name>A0A1H9D2J2_9SPIR</name>
<gene>
    <name evidence="2" type="ORF">SAMN04487977_102406</name>
</gene>
<dbReference type="InterPro" id="IPR008407">
    <property type="entry name" value="Brnchd-chn_aa_trnsp_AzlD"/>
</dbReference>
<dbReference type="RefSeq" id="WP_074641580.1">
    <property type="nucleotide sequence ID" value="NZ_FOFU01000002.1"/>
</dbReference>
<reference evidence="2 3" key="1">
    <citation type="submission" date="2016-10" db="EMBL/GenBank/DDBJ databases">
        <authorList>
            <person name="de Groot N.N."/>
        </authorList>
    </citation>
    <scope>NUCLEOTIDE SEQUENCE [LARGE SCALE GENOMIC DNA]</scope>
    <source>
        <strain evidence="2 3">B25</strain>
    </source>
</reference>
<feature type="transmembrane region" description="Helical" evidence="1">
    <location>
        <begin position="91"/>
        <end position="109"/>
    </location>
</feature>
<feature type="transmembrane region" description="Helical" evidence="1">
    <location>
        <begin position="38"/>
        <end position="57"/>
    </location>
</feature>
<dbReference type="OrthoDB" id="308265at2"/>
<evidence type="ECO:0000313" key="3">
    <source>
        <dbReference type="Proteomes" id="UP000182360"/>
    </source>
</evidence>
<feature type="transmembrane region" description="Helical" evidence="1">
    <location>
        <begin position="69"/>
        <end position="86"/>
    </location>
</feature>
<keyword evidence="1" id="KW-0812">Transmembrane</keyword>
<evidence type="ECO:0000256" key="1">
    <source>
        <dbReference type="SAM" id="Phobius"/>
    </source>
</evidence>
<feature type="transmembrane region" description="Helical" evidence="1">
    <location>
        <begin position="6"/>
        <end position="29"/>
    </location>
</feature>
<keyword evidence="1" id="KW-1133">Transmembrane helix</keyword>
<accession>A0A1H9D2J2</accession>
<dbReference type="Proteomes" id="UP000182360">
    <property type="component" value="Unassembled WGS sequence"/>
</dbReference>
<evidence type="ECO:0000313" key="2">
    <source>
        <dbReference type="EMBL" id="SEQ07579.1"/>
    </source>
</evidence>
<dbReference type="AlphaFoldDB" id="A0A1H9D2J2"/>
<dbReference type="PIRSF" id="PIRSF003203">
    <property type="entry name" value="AzlD"/>
    <property type="match status" value="1"/>
</dbReference>
<keyword evidence="3" id="KW-1185">Reference proteome</keyword>
<dbReference type="EMBL" id="FOFU01000002">
    <property type="protein sequence ID" value="SEQ07579.1"/>
    <property type="molecule type" value="Genomic_DNA"/>
</dbReference>